<evidence type="ECO:0000313" key="16">
    <source>
        <dbReference type="Proteomes" id="UP000677234"/>
    </source>
</evidence>
<comment type="cofactor">
    <cofactor evidence="2">
        <name>Mg(2+)</name>
        <dbReference type="ChEBI" id="CHEBI:18420"/>
    </cofactor>
</comment>
<organism evidence="13 15">
    <name type="scientific">Brevibacillus composti</name>
    <dbReference type="NCBI Taxonomy" id="2796470"/>
    <lineage>
        <taxon>Bacteria</taxon>
        <taxon>Bacillati</taxon>
        <taxon>Bacillota</taxon>
        <taxon>Bacilli</taxon>
        <taxon>Bacillales</taxon>
        <taxon>Paenibacillaceae</taxon>
        <taxon>Brevibacillus</taxon>
    </lineage>
</organism>
<evidence type="ECO:0000256" key="1">
    <source>
        <dbReference type="ARBA" id="ARBA00001936"/>
    </source>
</evidence>
<evidence type="ECO:0000256" key="6">
    <source>
        <dbReference type="ARBA" id="ARBA00022842"/>
    </source>
</evidence>
<protein>
    <recommendedName>
        <fullName evidence="9">inosine/xanthosine triphosphatase</fullName>
        <ecNumber evidence="9">3.6.1.73</ecNumber>
    </recommendedName>
</protein>
<dbReference type="GO" id="GO:0000166">
    <property type="term" value="F:nucleotide binding"/>
    <property type="evidence" value="ECO:0007669"/>
    <property type="project" value="UniProtKB-KW"/>
</dbReference>
<comment type="cofactor">
    <cofactor evidence="1">
        <name>Mn(2+)</name>
        <dbReference type="ChEBI" id="CHEBI:29035"/>
    </cofactor>
</comment>
<keyword evidence="3" id="KW-0479">Metal-binding</keyword>
<keyword evidence="4" id="KW-0547">Nucleotide-binding</keyword>
<evidence type="ECO:0000256" key="10">
    <source>
        <dbReference type="ARBA" id="ARBA00048174"/>
    </source>
</evidence>
<keyword evidence="8" id="KW-0464">Manganese</keyword>
<keyword evidence="7" id="KW-0546">Nucleotide metabolism</keyword>
<dbReference type="AlphaFoldDB" id="A0A7T5JPZ8"/>
<evidence type="ECO:0000256" key="7">
    <source>
        <dbReference type="ARBA" id="ARBA00023080"/>
    </source>
</evidence>
<dbReference type="PANTHER" id="PTHR34699">
    <property type="match status" value="1"/>
</dbReference>
<dbReference type="InterPro" id="IPR026533">
    <property type="entry name" value="NTPase/PRRC1"/>
</dbReference>
<dbReference type="Proteomes" id="UP000595847">
    <property type="component" value="Chromosome"/>
</dbReference>
<dbReference type="GO" id="GO:0009117">
    <property type="term" value="P:nucleotide metabolic process"/>
    <property type="evidence" value="ECO:0007669"/>
    <property type="project" value="UniProtKB-KW"/>
</dbReference>
<comment type="catalytic activity">
    <reaction evidence="10">
        <text>ITP + H2O = IDP + phosphate + H(+)</text>
        <dbReference type="Rhea" id="RHEA:28330"/>
        <dbReference type="ChEBI" id="CHEBI:15377"/>
        <dbReference type="ChEBI" id="CHEBI:15378"/>
        <dbReference type="ChEBI" id="CHEBI:43474"/>
        <dbReference type="ChEBI" id="CHEBI:58280"/>
        <dbReference type="ChEBI" id="CHEBI:61402"/>
        <dbReference type="EC" id="3.6.1.73"/>
    </reaction>
</comment>
<dbReference type="InterPro" id="IPR050299">
    <property type="entry name" value="YjjX_NTPase"/>
</dbReference>
<evidence type="ECO:0000313" key="14">
    <source>
        <dbReference type="EMBL" id="QUO42627.1"/>
    </source>
</evidence>
<dbReference type="PANTHER" id="PTHR34699:SF2">
    <property type="entry name" value="NON-CANONICAL PURINE NTP PHOSPHATASE_PRRC1 DOMAIN-CONTAINING PROTEIN"/>
    <property type="match status" value="1"/>
</dbReference>
<dbReference type="SUPFAM" id="SSF52972">
    <property type="entry name" value="ITPase-like"/>
    <property type="match status" value="1"/>
</dbReference>
<evidence type="ECO:0000313" key="15">
    <source>
        <dbReference type="Proteomes" id="UP000595847"/>
    </source>
</evidence>
<keyword evidence="6" id="KW-0460">Magnesium</keyword>
<dbReference type="KEGG" id="bcop:JD108_06770"/>
<dbReference type="Proteomes" id="UP000677234">
    <property type="component" value="Chromosome"/>
</dbReference>
<evidence type="ECO:0000259" key="12">
    <source>
        <dbReference type="Pfam" id="PF01931"/>
    </source>
</evidence>
<proteinExistence type="predicted"/>
<dbReference type="EC" id="3.6.1.73" evidence="9"/>
<evidence type="ECO:0000256" key="8">
    <source>
        <dbReference type="ARBA" id="ARBA00023211"/>
    </source>
</evidence>
<dbReference type="Pfam" id="PF01931">
    <property type="entry name" value="NTPase_I-T"/>
    <property type="match status" value="1"/>
</dbReference>
<evidence type="ECO:0000256" key="4">
    <source>
        <dbReference type="ARBA" id="ARBA00022741"/>
    </source>
</evidence>
<comment type="catalytic activity">
    <reaction evidence="11">
        <text>XTP + H2O = XDP + phosphate + H(+)</text>
        <dbReference type="Rhea" id="RHEA:28406"/>
        <dbReference type="ChEBI" id="CHEBI:15377"/>
        <dbReference type="ChEBI" id="CHEBI:15378"/>
        <dbReference type="ChEBI" id="CHEBI:43474"/>
        <dbReference type="ChEBI" id="CHEBI:59884"/>
        <dbReference type="ChEBI" id="CHEBI:61314"/>
        <dbReference type="EC" id="3.6.1.73"/>
    </reaction>
</comment>
<dbReference type="EMBL" id="CP066308">
    <property type="protein sequence ID" value="QQE75601.1"/>
    <property type="molecule type" value="Genomic_DNA"/>
</dbReference>
<name>A0A7T5JPZ8_9BACL</name>
<keyword evidence="5" id="KW-0378">Hydrolase</keyword>
<dbReference type="RefSeq" id="WP_198829122.1">
    <property type="nucleotide sequence ID" value="NZ_CP066308.1"/>
</dbReference>
<sequence length="183" mass="19587">MDFSGLKLVLGTKNEAKVKAVRLATGIDPVCVSVPSGISDQPLSEEETIKGAINRAKAALEQTETGGIGLGLEGGLTYDSTHTQQWYLISVCAAWDGQRVFLGKGLAFPIPNEAVERIQREGVELRTVIDEWSGTTGSNQKGGAYGLLTEGKIQRAEVFRDAVIAALVPFVSPFYRYRVGGGD</sequence>
<evidence type="ECO:0000256" key="5">
    <source>
        <dbReference type="ARBA" id="ARBA00022801"/>
    </source>
</evidence>
<accession>A0A7T5JPZ8</accession>
<evidence type="ECO:0000256" key="9">
    <source>
        <dbReference type="ARBA" id="ARBA00038901"/>
    </source>
</evidence>
<evidence type="ECO:0000256" key="3">
    <source>
        <dbReference type="ARBA" id="ARBA00022723"/>
    </source>
</evidence>
<dbReference type="GO" id="GO:0006772">
    <property type="term" value="P:thiamine metabolic process"/>
    <property type="evidence" value="ECO:0007669"/>
    <property type="project" value="TreeGrafter"/>
</dbReference>
<evidence type="ECO:0000313" key="13">
    <source>
        <dbReference type="EMBL" id="QQE75601.1"/>
    </source>
</evidence>
<dbReference type="GO" id="GO:0046872">
    <property type="term" value="F:metal ion binding"/>
    <property type="evidence" value="ECO:0007669"/>
    <property type="project" value="UniProtKB-KW"/>
</dbReference>
<reference evidence="13 15" key="1">
    <citation type="submission" date="2020-12" db="EMBL/GenBank/DDBJ databases">
        <title>strain FJAT-54423T represents a novel species of the genus Brevibacillus.</title>
        <authorList>
            <person name="Tang R."/>
        </authorList>
    </citation>
    <scope>NUCLEOTIDE SEQUENCE [LARGE SCALE GENOMIC DNA]</scope>
    <source>
        <strain evidence="13 15">FJAT-54423</strain>
    </source>
</reference>
<dbReference type="EMBL" id="CP073708">
    <property type="protein sequence ID" value="QUO42627.1"/>
    <property type="molecule type" value="Genomic_DNA"/>
</dbReference>
<dbReference type="GO" id="GO:0103023">
    <property type="term" value="F:ITPase activity"/>
    <property type="evidence" value="ECO:0007669"/>
    <property type="project" value="UniProtKB-EC"/>
</dbReference>
<gene>
    <name evidence="13" type="ORF">JD108_06770</name>
    <name evidence="14" type="ORF">KDJ56_06450</name>
</gene>
<evidence type="ECO:0000256" key="2">
    <source>
        <dbReference type="ARBA" id="ARBA00001946"/>
    </source>
</evidence>
<evidence type="ECO:0000256" key="11">
    <source>
        <dbReference type="ARBA" id="ARBA00048781"/>
    </source>
</evidence>
<dbReference type="InterPro" id="IPR029001">
    <property type="entry name" value="ITPase-like_fam"/>
</dbReference>
<reference evidence="14" key="2">
    <citation type="submission" date="2021-04" db="EMBL/GenBank/DDBJ databases">
        <title>Brevibacillus composti FJAT-54423, complete genome.</title>
        <authorList>
            <person name="Tang R."/>
        </authorList>
    </citation>
    <scope>NUCLEOTIDE SEQUENCE</scope>
    <source>
        <strain evidence="14">FJAT-54424</strain>
    </source>
</reference>
<feature type="domain" description="Non-canonical purine NTP phosphatase/PRRC1" evidence="12">
    <location>
        <begin position="11"/>
        <end position="171"/>
    </location>
</feature>
<keyword evidence="16" id="KW-1185">Reference proteome</keyword>
<dbReference type="Gene3D" id="3.90.950.10">
    <property type="match status" value="1"/>
</dbReference>